<dbReference type="InterPro" id="IPR006533">
    <property type="entry name" value="T6SS_Vgr_RhsGE"/>
</dbReference>
<feature type="domain" description="Gp5/Type VI secretion system Vgr C-terminal trimerisation" evidence="5">
    <location>
        <begin position="490"/>
        <end position="602"/>
    </location>
</feature>
<evidence type="ECO:0000256" key="3">
    <source>
        <dbReference type="ARBA" id="ARBA00022525"/>
    </source>
</evidence>
<feature type="domain" description="Gp5/Type VI secretion system Vgr protein OB-fold" evidence="4">
    <location>
        <begin position="406"/>
        <end position="473"/>
    </location>
</feature>
<reference evidence="6 7" key="1">
    <citation type="submission" date="2019-03" db="EMBL/GenBank/DDBJ databases">
        <title>Rhodobacteraceae bacterium SM1902, a new member of the family Rhodobacteraceae isolated from Yantai.</title>
        <authorList>
            <person name="Sun Y."/>
        </authorList>
    </citation>
    <scope>NUCLEOTIDE SEQUENCE [LARGE SCALE GENOMIC DNA]</scope>
    <source>
        <strain evidence="6 7">SM1902</strain>
    </source>
</reference>
<evidence type="ECO:0000313" key="6">
    <source>
        <dbReference type="EMBL" id="TDL85191.1"/>
    </source>
</evidence>
<dbReference type="Pfam" id="PF05954">
    <property type="entry name" value="Phage_GPD"/>
    <property type="match status" value="1"/>
</dbReference>
<gene>
    <name evidence="6" type="primary">tssI</name>
    <name evidence="6" type="ORF">E2L05_16165</name>
</gene>
<dbReference type="SUPFAM" id="SSF69279">
    <property type="entry name" value="Phage tail proteins"/>
    <property type="match status" value="2"/>
</dbReference>
<name>A0A4R6ALK1_9RHOB</name>
<dbReference type="InterPro" id="IPR037026">
    <property type="entry name" value="Vgr_OB-fold_dom_sf"/>
</dbReference>
<keyword evidence="7" id="KW-1185">Reference proteome</keyword>
<comment type="subcellular location">
    <subcellularLocation>
        <location evidence="1">Secreted</location>
    </subcellularLocation>
</comment>
<accession>A0A4R6ALK1</accession>
<dbReference type="SUPFAM" id="SSF69349">
    <property type="entry name" value="Phage fibre proteins"/>
    <property type="match status" value="1"/>
</dbReference>
<dbReference type="EMBL" id="SMZO01000048">
    <property type="protein sequence ID" value="TDL85191.1"/>
    <property type="molecule type" value="Genomic_DNA"/>
</dbReference>
<dbReference type="PANTHER" id="PTHR32305:SF15">
    <property type="entry name" value="PROTEIN RHSA-RELATED"/>
    <property type="match status" value="1"/>
</dbReference>
<comment type="similarity">
    <text evidence="2">Belongs to the VgrG protein family.</text>
</comment>
<keyword evidence="3" id="KW-0964">Secreted</keyword>
<dbReference type="RefSeq" id="WP_133343905.1">
    <property type="nucleotide sequence ID" value="NZ_SMZO01000048.1"/>
</dbReference>
<dbReference type="InterPro" id="IPR006531">
    <property type="entry name" value="Gp5/Vgr_OB"/>
</dbReference>
<dbReference type="AlphaFoldDB" id="A0A4R6ALK1"/>
<evidence type="ECO:0000256" key="1">
    <source>
        <dbReference type="ARBA" id="ARBA00004613"/>
    </source>
</evidence>
<comment type="caution">
    <text evidence="6">The sequence shown here is derived from an EMBL/GenBank/DDBJ whole genome shotgun (WGS) entry which is preliminary data.</text>
</comment>
<dbReference type="InterPro" id="IPR050708">
    <property type="entry name" value="T6SS_VgrG/RHS"/>
</dbReference>
<evidence type="ECO:0000313" key="7">
    <source>
        <dbReference type="Proteomes" id="UP000294562"/>
    </source>
</evidence>
<dbReference type="Pfam" id="PF22178">
    <property type="entry name" value="Gp5_trimer_C"/>
    <property type="match status" value="1"/>
</dbReference>
<dbReference type="PANTHER" id="PTHR32305">
    <property type="match status" value="1"/>
</dbReference>
<dbReference type="Pfam" id="PF04717">
    <property type="entry name" value="Phage_base_V"/>
    <property type="match status" value="1"/>
</dbReference>
<dbReference type="OrthoDB" id="9762420at2"/>
<dbReference type="InterPro" id="IPR017847">
    <property type="entry name" value="T6SS_RhsGE_Vgr_subset"/>
</dbReference>
<dbReference type="Gene3D" id="2.30.110.50">
    <property type="match status" value="1"/>
</dbReference>
<evidence type="ECO:0000259" key="4">
    <source>
        <dbReference type="Pfam" id="PF04717"/>
    </source>
</evidence>
<dbReference type="Proteomes" id="UP000294562">
    <property type="component" value="Unassembled WGS sequence"/>
</dbReference>
<organism evidence="6 7">
    <name type="scientific">Meridianimarinicoccus aquatilis</name>
    <dbReference type="NCBI Taxonomy" id="2552766"/>
    <lineage>
        <taxon>Bacteria</taxon>
        <taxon>Pseudomonadati</taxon>
        <taxon>Pseudomonadota</taxon>
        <taxon>Alphaproteobacteria</taxon>
        <taxon>Rhodobacterales</taxon>
        <taxon>Paracoccaceae</taxon>
        <taxon>Meridianimarinicoccus</taxon>
    </lineage>
</organism>
<proteinExistence type="inferred from homology"/>
<dbReference type="Gene3D" id="4.10.220.110">
    <property type="match status" value="1"/>
</dbReference>
<dbReference type="NCBIfam" id="TIGR01646">
    <property type="entry name" value="vgr_GE"/>
    <property type="match status" value="1"/>
</dbReference>
<dbReference type="GO" id="GO:0005576">
    <property type="term" value="C:extracellular region"/>
    <property type="evidence" value="ECO:0007669"/>
    <property type="project" value="UniProtKB-SubCell"/>
</dbReference>
<protein>
    <submittedName>
        <fullName evidence="6">Type VI secretion system tip protein VgrG</fullName>
    </submittedName>
</protein>
<dbReference type="Gene3D" id="2.40.50.230">
    <property type="entry name" value="Gp5 N-terminal domain"/>
    <property type="match status" value="1"/>
</dbReference>
<dbReference type="InterPro" id="IPR054030">
    <property type="entry name" value="Gp5_Vgr_C"/>
</dbReference>
<dbReference type="Gene3D" id="3.55.50.10">
    <property type="entry name" value="Baseplate protein-like domains"/>
    <property type="match status" value="1"/>
</dbReference>
<dbReference type="SUPFAM" id="SSF69255">
    <property type="entry name" value="gp5 N-terminal domain-like"/>
    <property type="match status" value="1"/>
</dbReference>
<evidence type="ECO:0000256" key="2">
    <source>
        <dbReference type="ARBA" id="ARBA00005558"/>
    </source>
</evidence>
<sequence length="714" mass="79264">MADSKVDPKKYPIRLEGSYTGDELFLIGAVVEEGLSTLTRTMVEFVCVNRALDLEAVLGTKMRVVMDNGSGVTRKFPGTCVALEYLGSESGPAHFSAEIRPWLWFLTRTKECRIFQEQNVPDIIQKILGDYGFSSDLDLRLSSNYDVRDYVVQYRETDYDFICRLMEEEGIYFYFTVEGDREKLVLADDVGAHDPVPGETTIEFQPRSASQFRSRDIIFDWKSSERVTSGKVTLNDFNFENPKGDLLSSNAIPKGAHSYKDKEVYDYPGHHRTSAVGDKRARVRMEAEAIRHKTTTGMANATNLGVGSIFSLSEHPRKSDNSSHMVTRALHKLQLVGSDLAPPSIRGELHAAFAEFAASDDPYEVAFATIPSADQYRAPLVTPWPEIAGVHTAIVVGPEGDEIYTDEYGRIKVQFHWDRLGKNDEKSSCWVRTMMPWTGKAWGMIAVPRIGQEVVIHFEEGDPDRPMAIGMLYNAEMMPPYSLPANMTQSGLKTNSSKKGNGFHELMFEDKKDSELVRFQSERDYKQIVKNDASITVGLEHKDKGDMDLTIHRHLTETLDTGDHTFKIAKGSQKIDIKKDKTETIEGKSTLTVTGNVTETVKSGNVARTVNTGNVTETIKTGNATRTLNTGNVTETLKLGNYSLDAKVGKIDEKALQGITLTCGGSSIKIDPSGVTIKGPMVKIEADAMLQMKGSMTQVQAQLLILKGSLTMIN</sequence>
<evidence type="ECO:0000259" key="5">
    <source>
        <dbReference type="Pfam" id="PF22178"/>
    </source>
</evidence>
<dbReference type="NCBIfam" id="TIGR03361">
    <property type="entry name" value="VI_Rhs_Vgr"/>
    <property type="match status" value="1"/>
</dbReference>